<evidence type="ECO:0000256" key="1">
    <source>
        <dbReference type="ARBA" id="ARBA00022529"/>
    </source>
</evidence>
<feature type="region of interest" description="Disordered" evidence="4">
    <location>
        <begin position="446"/>
        <end position="477"/>
    </location>
</feature>
<keyword evidence="3" id="KW-0078">Bacteriocin</keyword>
<proteinExistence type="predicted"/>
<keyword evidence="1" id="KW-0929">Antimicrobial</keyword>
<evidence type="ECO:0000256" key="4">
    <source>
        <dbReference type="SAM" id="MobiDB-lite"/>
    </source>
</evidence>
<dbReference type="Pfam" id="PF06958">
    <property type="entry name" value="Pyocin_S"/>
    <property type="match status" value="2"/>
</dbReference>
<dbReference type="RefSeq" id="WP_319924843.1">
    <property type="nucleotide sequence ID" value="NZ_VCDP01000006.1"/>
</dbReference>
<evidence type="ECO:0000259" key="6">
    <source>
        <dbReference type="Pfam" id="PF15526"/>
    </source>
</evidence>
<gene>
    <name evidence="7" type="ORF">FE394_02550</name>
</gene>
<dbReference type="SUPFAM" id="SSF69369">
    <property type="entry name" value="Cloacin translocation domain"/>
    <property type="match status" value="1"/>
</dbReference>
<evidence type="ECO:0008006" key="9">
    <source>
        <dbReference type="Google" id="ProtNLM"/>
    </source>
</evidence>
<evidence type="ECO:0000256" key="3">
    <source>
        <dbReference type="ARBA" id="ARBA00023048"/>
    </source>
</evidence>
<dbReference type="InterPro" id="IPR036302">
    <property type="entry name" value="Pyosin/cloacin_T_dom_sf"/>
</dbReference>
<dbReference type="Pfam" id="PF15526">
    <property type="entry name" value="Ntox21"/>
    <property type="match status" value="1"/>
</dbReference>
<protein>
    <recommendedName>
        <fullName evidence="9">S-type Pyocin</fullName>
    </recommendedName>
</protein>
<name>A0ABU4SHP0_9GAMM</name>
<dbReference type="InterPro" id="IPR028190">
    <property type="entry name" value="Ntox21"/>
</dbReference>
<evidence type="ECO:0000259" key="5">
    <source>
        <dbReference type="Pfam" id="PF06958"/>
    </source>
</evidence>
<dbReference type="Gene3D" id="3.10.380.20">
    <property type="entry name" value="Novel toxin 21 (CdiA), C-terminal domain"/>
    <property type="match status" value="1"/>
</dbReference>
<dbReference type="EMBL" id="VCDP01000006">
    <property type="protein sequence ID" value="MDX7998104.1"/>
    <property type="molecule type" value="Genomic_DNA"/>
</dbReference>
<dbReference type="Proteomes" id="UP001271640">
    <property type="component" value="Unassembled WGS sequence"/>
</dbReference>
<dbReference type="CDD" id="cd20685">
    <property type="entry name" value="CdiA-CT_Ecl_RNase-like"/>
    <property type="match status" value="1"/>
</dbReference>
<keyword evidence="2" id="KW-0044">Antibiotic</keyword>
<evidence type="ECO:0000313" key="7">
    <source>
        <dbReference type="EMBL" id="MDX7998104.1"/>
    </source>
</evidence>
<accession>A0ABU4SHP0</accession>
<feature type="domain" description="Pyosin/cloacin translocation" evidence="5">
    <location>
        <begin position="457"/>
        <end position="502"/>
    </location>
</feature>
<feature type="domain" description="Pyosin/cloacin translocation" evidence="5">
    <location>
        <begin position="318"/>
        <end position="449"/>
    </location>
</feature>
<dbReference type="InterPro" id="IPR016128">
    <property type="entry name" value="Pyosin/cloacin_T_dom"/>
</dbReference>
<comment type="caution">
    <text evidence="7">The sequence shown here is derived from an EMBL/GenBank/DDBJ whole genome shotgun (WGS) entry which is preliminary data.</text>
</comment>
<keyword evidence="8" id="KW-1185">Reference proteome</keyword>
<reference evidence="8" key="1">
    <citation type="journal article" date="2024" name="Toxins">
        <title>Genome Sequence Analysis of Native Xenorhabdus Strains Isolated from Entomopathogenic Nematodes in Argentina.</title>
        <authorList>
            <person name="Palma L."/>
            <person name="Frizzo L."/>
            <person name="Kaiser S."/>
            <person name="Berry C."/>
            <person name="Caballero P."/>
            <person name="Bode H.B."/>
            <person name="Del Valle E.E."/>
        </authorList>
    </citation>
    <scope>NUCLEOTIDE SEQUENCE [LARGE SCALE GENOMIC DNA]</scope>
    <source>
        <strain evidence="8">Reich</strain>
    </source>
</reference>
<dbReference type="InterPro" id="IPR038181">
    <property type="entry name" value="Ntox21_sf"/>
</dbReference>
<evidence type="ECO:0000313" key="8">
    <source>
        <dbReference type="Proteomes" id="UP001271640"/>
    </source>
</evidence>
<organism evidence="7 8">
    <name type="scientific">Xenorhabdus littoralis</name>
    <dbReference type="NCBI Taxonomy" id="2582835"/>
    <lineage>
        <taxon>Bacteria</taxon>
        <taxon>Pseudomonadati</taxon>
        <taxon>Pseudomonadota</taxon>
        <taxon>Gammaproteobacteria</taxon>
        <taxon>Enterobacterales</taxon>
        <taxon>Morganellaceae</taxon>
        <taxon>Xenorhabdus</taxon>
    </lineage>
</organism>
<feature type="compositionally biased region" description="Polar residues" evidence="4">
    <location>
        <begin position="446"/>
        <end position="462"/>
    </location>
</feature>
<feature type="domain" description="Novel toxin 21" evidence="6">
    <location>
        <begin position="515"/>
        <end position="582"/>
    </location>
</feature>
<sequence length="584" mass="64578">MSDTGRLDCVSCHQVFKHWLEFQLTDNQGKPLGGIPYTLKSWDGIVNASGVTDGQGVLREEDLPPKPMILHVDAQKLAEQLIEKSPAEATETAKGAGAYHQLMPGEISNTTPEVEGWTQEALLDSRYYPDPSYPGFIARPSHNRRHVLEIARIAKPVFAKSCLQTAGCTDAGMEIEPHTNFGQMQIYHTVPKPNGMGTANQSMKNDSEPLILQAIAWVGNQIFPRAEANPILIEAYLQAVQQTQAAVTGAAVANHGNDGNKKESGPLLSRNEIQKLEGIQFSLSRDYHLMSMSTTVVGMMLRKWWDGSDNDLLSLENLKKIADKKGTAETRVRYRFVENAETGQLTAVGYHTSEESKLEPVKVRHVQYNKSLNRYEFWEDGASSPTLVWYHNAASGGLSQQDIGKSVSQDSTVNVKVAVLDPQATGQTPGLPIPEEKDWRDGAYVNPQQDPNEIRGNSTSTPIPDARENGPTILGTPIPEEKDFRDYILIFPISDVPAIYVYLSASLKGKGATEAAKELGYDQRIPAQKAPFNSHGQPVFFNRKSKTYITPDVDGHNISNGWKMMDKKGKRMGTYDSDLNRLKD</sequence>
<evidence type="ECO:0000256" key="2">
    <source>
        <dbReference type="ARBA" id="ARBA00023022"/>
    </source>
</evidence>